<dbReference type="Proteomes" id="UP001212042">
    <property type="component" value="Unassembled WGS sequence"/>
</dbReference>
<dbReference type="EMBL" id="JAQJZJ010000011">
    <property type="protein sequence ID" value="MDA7088791.1"/>
    <property type="molecule type" value="Genomic_DNA"/>
</dbReference>
<name>A0ABT4XKN6_9PSED</name>
<feature type="region of interest" description="Disordered" evidence="1">
    <location>
        <begin position="292"/>
        <end position="313"/>
    </location>
</feature>
<reference evidence="3 4" key="1">
    <citation type="submission" date="2023-01" db="EMBL/GenBank/DDBJ databases">
        <title>Pseudomonas SA3-5T sp. nov., isolated from tidal flat sediment.</title>
        <authorList>
            <person name="Kim H.S."/>
            <person name="Kim J.-S."/>
            <person name="Suh M.K."/>
            <person name="Eom M.K."/>
            <person name="Lee J.-S."/>
        </authorList>
    </citation>
    <scope>NUCLEOTIDE SEQUENCE [LARGE SCALE GENOMIC DNA]</scope>
    <source>
        <strain evidence="3 4">SA3-5</strain>
    </source>
</reference>
<keyword evidence="4" id="KW-1185">Reference proteome</keyword>
<comment type="caution">
    <text evidence="3">The sequence shown here is derived from an EMBL/GenBank/DDBJ whole genome shotgun (WGS) entry which is preliminary data.</text>
</comment>
<evidence type="ECO:0000259" key="2">
    <source>
        <dbReference type="Pfam" id="PF17892"/>
    </source>
</evidence>
<dbReference type="Pfam" id="PF17892">
    <property type="entry name" value="Cadherin_5"/>
    <property type="match status" value="1"/>
</dbReference>
<proteinExistence type="predicted"/>
<dbReference type="Pfam" id="PF17963">
    <property type="entry name" value="Big_9"/>
    <property type="match status" value="1"/>
</dbReference>
<protein>
    <submittedName>
        <fullName evidence="3">Retention module-containing protein</fullName>
    </submittedName>
</protein>
<feature type="domain" description="Cadherin-like" evidence="2">
    <location>
        <begin position="267"/>
        <end position="311"/>
    </location>
</feature>
<dbReference type="InterPro" id="IPR047777">
    <property type="entry name" value="LapA-like_RM"/>
</dbReference>
<dbReference type="NCBIfam" id="NF033682">
    <property type="entry name" value="retention_LapA"/>
    <property type="match status" value="1"/>
</dbReference>
<feature type="non-terminal residue" evidence="3">
    <location>
        <position position="313"/>
    </location>
</feature>
<organism evidence="3 4">
    <name type="scientific">Pseudomonas aestuarii</name>
    <dbReference type="NCBI Taxonomy" id="3018340"/>
    <lineage>
        <taxon>Bacteria</taxon>
        <taxon>Pseudomonadati</taxon>
        <taxon>Pseudomonadota</taxon>
        <taxon>Gammaproteobacteria</taxon>
        <taxon>Pseudomonadales</taxon>
        <taxon>Pseudomonadaceae</taxon>
        <taxon>Pseudomonas</taxon>
    </lineage>
</organism>
<feature type="region of interest" description="Disordered" evidence="1">
    <location>
        <begin position="97"/>
        <end position="119"/>
    </location>
</feature>
<evidence type="ECO:0000313" key="3">
    <source>
        <dbReference type="EMBL" id="MDA7088791.1"/>
    </source>
</evidence>
<gene>
    <name evidence="3" type="ORF">PH586_20640</name>
</gene>
<accession>A0ABT4XKN6</accession>
<feature type="compositionally biased region" description="Gly residues" evidence="1">
    <location>
        <begin position="108"/>
        <end position="119"/>
    </location>
</feature>
<evidence type="ECO:0000256" key="1">
    <source>
        <dbReference type="SAM" id="MobiDB-lite"/>
    </source>
</evidence>
<dbReference type="NCBIfam" id="NF012211">
    <property type="entry name" value="tand_rpt_95"/>
    <property type="match status" value="1"/>
</dbReference>
<dbReference type="Gene3D" id="2.60.40.3440">
    <property type="match status" value="1"/>
</dbReference>
<dbReference type="InterPro" id="IPR041690">
    <property type="entry name" value="Cadherin_5"/>
</dbReference>
<evidence type="ECO:0000313" key="4">
    <source>
        <dbReference type="Proteomes" id="UP001212042"/>
    </source>
</evidence>
<dbReference type="RefSeq" id="WP_271349680.1">
    <property type="nucleotide sequence ID" value="NZ_JAQJZJ010000011.1"/>
</dbReference>
<sequence length="313" mass="31107">MSNFVAIIKSLVGQVFVVSLDGLTRQVFEGERLFQGDQVVTASGGSATLELANGDAIEIAANGNWQTDGAQASEPAQATQAPASELEQAIAAGFDPTADLEPTAAGPGTAGGTGGAAGGGHSFVMLDETGQQLDPTVGFETQGLGFAASSLAEEQAPGPVEALEIANTAPAALADNFTVNEDGSISIDVLSNDTDLDGDSLTITAVDGQTIAEGGSVNVSNGSVTLTNGQLVFTPTANYNGPASFSYTISDGALTSTATVSGTVAAVNDAPVANDDSLTATEDTPVTFTAAQLTGNDSDPDGSPLTINNVTSG</sequence>